<proteinExistence type="predicted"/>
<sequence length="231" mass="26108">MNDSKPLLNATRNLVVNTSTTVPSSQLHVNHDAALQPVLVAIYFSGIVPKHLLDINIPIQISVTMSEEYASLMEPVVETVSWPEDTSDSADSDEEMCQENDIEYEDCHQDVLIPFLPLSRNFDRSNPADWSILANSIQDWLLHIESTTSQYWSWGRDAFWLAFIAANPGFPNGRWALWDARVPLEGQFIEQWLSESKALDTAVIADTLNFIWAEFCKHAALFYTYPLVSAS</sequence>
<evidence type="ECO:0000313" key="2">
    <source>
        <dbReference type="Proteomes" id="UP000790377"/>
    </source>
</evidence>
<keyword evidence="2" id="KW-1185">Reference proteome</keyword>
<evidence type="ECO:0000313" key="1">
    <source>
        <dbReference type="EMBL" id="KAH7903988.1"/>
    </source>
</evidence>
<reference evidence="1" key="1">
    <citation type="journal article" date="2021" name="New Phytol.">
        <title>Evolutionary innovations through gain and loss of genes in the ectomycorrhizal Boletales.</title>
        <authorList>
            <person name="Wu G."/>
            <person name="Miyauchi S."/>
            <person name="Morin E."/>
            <person name="Kuo A."/>
            <person name="Drula E."/>
            <person name="Varga T."/>
            <person name="Kohler A."/>
            <person name="Feng B."/>
            <person name="Cao Y."/>
            <person name="Lipzen A."/>
            <person name="Daum C."/>
            <person name="Hundley H."/>
            <person name="Pangilinan J."/>
            <person name="Johnson J."/>
            <person name="Barry K."/>
            <person name="LaButti K."/>
            <person name="Ng V."/>
            <person name="Ahrendt S."/>
            <person name="Min B."/>
            <person name="Choi I.G."/>
            <person name="Park H."/>
            <person name="Plett J.M."/>
            <person name="Magnuson J."/>
            <person name="Spatafora J.W."/>
            <person name="Nagy L.G."/>
            <person name="Henrissat B."/>
            <person name="Grigoriev I.V."/>
            <person name="Yang Z.L."/>
            <person name="Xu J."/>
            <person name="Martin F.M."/>
        </authorList>
    </citation>
    <scope>NUCLEOTIDE SEQUENCE</scope>
    <source>
        <strain evidence="1">ATCC 28755</strain>
    </source>
</reference>
<accession>A0ACB7ZUH2</accession>
<dbReference type="EMBL" id="MU268662">
    <property type="protein sequence ID" value="KAH7903988.1"/>
    <property type="molecule type" value="Genomic_DNA"/>
</dbReference>
<name>A0ACB7ZUH2_9AGAM</name>
<gene>
    <name evidence="1" type="ORF">BJ138DRAFT_1187413</name>
</gene>
<organism evidence="1 2">
    <name type="scientific">Hygrophoropsis aurantiaca</name>
    <dbReference type="NCBI Taxonomy" id="72124"/>
    <lineage>
        <taxon>Eukaryota</taxon>
        <taxon>Fungi</taxon>
        <taxon>Dikarya</taxon>
        <taxon>Basidiomycota</taxon>
        <taxon>Agaricomycotina</taxon>
        <taxon>Agaricomycetes</taxon>
        <taxon>Agaricomycetidae</taxon>
        <taxon>Boletales</taxon>
        <taxon>Coniophorineae</taxon>
        <taxon>Hygrophoropsidaceae</taxon>
        <taxon>Hygrophoropsis</taxon>
    </lineage>
</organism>
<comment type="caution">
    <text evidence="1">The sequence shown here is derived from an EMBL/GenBank/DDBJ whole genome shotgun (WGS) entry which is preliminary data.</text>
</comment>
<dbReference type="Proteomes" id="UP000790377">
    <property type="component" value="Unassembled WGS sequence"/>
</dbReference>
<protein>
    <submittedName>
        <fullName evidence="1">Uncharacterized protein</fullName>
    </submittedName>
</protein>